<dbReference type="AlphaFoldDB" id="A0A4C1Y8Y5"/>
<dbReference type="OrthoDB" id="7928468at2759"/>
<dbReference type="Gene3D" id="3.30.30.120">
    <property type="entry name" value="Diapause-specific peptide"/>
    <property type="match status" value="1"/>
</dbReference>
<dbReference type="Pfam" id="PF08036">
    <property type="entry name" value="Antimicrobial_6"/>
    <property type="match status" value="1"/>
</dbReference>
<evidence type="ECO:0000313" key="1">
    <source>
        <dbReference type="EMBL" id="GBP71049.1"/>
    </source>
</evidence>
<proteinExistence type="predicted"/>
<sequence length="137" mass="14951">MLPNEISGGGSVVKSVAFEPGTYNVFIQGRCICIIVHNDAKQTRIIKSMRGFPPPPLRNVATALATSFETLTMNKTLVLLLVLAMAASSIDAINNWVRVPPCDQVCNRSTNEKNECCRAHGQAFHATCSGGMHCYRR</sequence>
<reference evidence="1 2" key="1">
    <citation type="journal article" date="2019" name="Commun. Biol.">
        <title>The bagworm genome reveals a unique fibroin gene that provides high tensile strength.</title>
        <authorList>
            <person name="Kono N."/>
            <person name="Nakamura H."/>
            <person name="Ohtoshi R."/>
            <person name="Tomita M."/>
            <person name="Numata K."/>
            <person name="Arakawa K."/>
        </authorList>
    </citation>
    <scope>NUCLEOTIDE SEQUENCE [LARGE SCALE GENOMIC DNA]</scope>
</reference>
<protein>
    <submittedName>
        <fullName evidence="1">Psychimicin</fullName>
    </submittedName>
</protein>
<keyword evidence="2" id="KW-1185">Reference proteome</keyword>
<name>A0A4C1Y8Y5_EUMVA</name>
<accession>A0A4C1Y8Y5</accession>
<organism evidence="1 2">
    <name type="scientific">Eumeta variegata</name>
    <name type="common">Bagworm moth</name>
    <name type="synonym">Eumeta japonica</name>
    <dbReference type="NCBI Taxonomy" id="151549"/>
    <lineage>
        <taxon>Eukaryota</taxon>
        <taxon>Metazoa</taxon>
        <taxon>Ecdysozoa</taxon>
        <taxon>Arthropoda</taxon>
        <taxon>Hexapoda</taxon>
        <taxon>Insecta</taxon>
        <taxon>Pterygota</taxon>
        <taxon>Neoptera</taxon>
        <taxon>Endopterygota</taxon>
        <taxon>Lepidoptera</taxon>
        <taxon>Glossata</taxon>
        <taxon>Ditrysia</taxon>
        <taxon>Tineoidea</taxon>
        <taxon>Psychidae</taxon>
        <taxon>Oiketicinae</taxon>
        <taxon>Eumeta</taxon>
    </lineage>
</organism>
<gene>
    <name evidence="1" type="ORF">EVAR_37889_1</name>
</gene>
<dbReference type="InterPro" id="IPR038203">
    <property type="entry name" value="Diapausin_sf"/>
</dbReference>
<evidence type="ECO:0000313" key="2">
    <source>
        <dbReference type="Proteomes" id="UP000299102"/>
    </source>
</evidence>
<dbReference type="EMBL" id="BGZK01001095">
    <property type="protein sequence ID" value="GBP71049.1"/>
    <property type="molecule type" value="Genomic_DNA"/>
</dbReference>
<dbReference type="Proteomes" id="UP000299102">
    <property type="component" value="Unassembled WGS sequence"/>
</dbReference>
<comment type="caution">
    <text evidence="1">The sequence shown here is derived from an EMBL/GenBank/DDBJ whole genome shotgun (WGS) entry which is preliminary data.</text>
</comment>